<feature type="domain" description="G-protein coupled receptors family 3 profile" evidence="11">
    <location>
        <begin position="316"/>
        <end position="508"/>
    </location>
</feature>
<evidence type="ECO:0000256" key="9">
    <source>
        <dbReference type="SAM" id="MobiDB-lite"/>
    </source>
</evidence>
<feature type="transmembrane region" description="Helical" evidence="10">
    <location>
        <begin position="480"/>
        <end position="502"/>
    </location>
</feature>
<dbReference type="FunFam" id="3.40.50.2300:FF:000379">
    <property type="entry name" value="Gamma-aminobutyric acid B receptor"/>
    <property type="match status" value="1"/>
</dbReference>
<dbReference type="GO" id="GO:0038039">
    <property type="term" value="C:G protein-coupled receptor heterodimeric complex"/>
    <property type="evidence" value="ECO:0007669"/>
    <property type="project" value="TreeGrafter"/>
</dbReference>
<feature type="transmembrane region" description="Helical" evidence="10">
    <location>
        <begin position="359"/>
        <end position="380"/>
    </location>
</feature>
<dbReference type="SUPFAM" id="SSF53822">
    <property type="entry name" value="Periplasmic binding protein-like I"/>
    <property type="match status" value="1"/>
</dbReference>
<evidence type="ECO:0000256" key="2">
    <source>
        <dbReference type="ARBA" id="ARBA00022692"/>
    </source>
</evidence>
<feature type="compositionally biased region" description="Polar residues" evidence="9">
    <location>
        <begin position="528"/>
        <end position="545"/>
    </location>
</feature>
<reference evidence="13" key="1">
    <citation type="submission" date="2025-08" db="UniProtKB">
        <authorList>
            <consortium name="RefSeq"/>
        </authorList>
    </citation>
    <scope>IDENTIFICATION</scope>
</reference>
<dbReference type="KEGG" id="aten:116288626"/>
<dbReference type="InterPro" id="IPR017978">
    <property type="entry name" value="GPCR_3_C"/>
</dbReference>
<dbReference type="PROSITE" id="PS50259">
    <property type="entry name" value="G_PROTEIN_RECEP_F3_4"/>
    <property type="match status" value="1"/>
</dbReference>
<dbReference type="Pfam" id="PF00003">
    <property type="entry name" value="7tm_3"/>
    <property type="match status" value="1"/>
</dbReference>
<dbReference type="PRINTS" id="PR01176">
    <property type="entry name" value="GABABRECEPTR"/>
</dbReference>
<organism evidence="12 13">
    <name type="scientific">Actinia tenebrosa</name>
    <name type="common">Australian red waratah sea anemone</name>
    <dbReference type="NCBI Taxonomy" id="6105"/>
    <lineage>
        <taxon>Eukaryota</taxon>
        <taxon>Metazoa</taxon>
        <taxon>Cnidaria</taxon>
        <taxon>Anthozoa</taxon>
        <taxon>Hexacorallia</taxon>
        <taxon>Actiniaria</taxon>
        <taxon>Actiniidae</taxon>
        <taxon>Actinia</taxon>
    </lineage>
</organism>
<dbReference type="InterPro" id="IPR001828">
    <property type="entry name" value="ANF_lig-bd_rcpt"/>
</dbReference>
<proteinExistence type="predicted"/>
<feature type="region of interest" description="Disordered" evidence="9">
    <location>
        <begin position="572"/>
        <end position="606"/>
    </location>
</feature>
<keyword evidence="6" id="KW-0675">Receptor</keyword>
<keyword evidence="4" id="KW-0297">G-protein coupled receptor</keyword>
<dbReference type="GO" id="GO:0004965">
    <property type="term" value="F:G protein-coupled GABA receptor activity"/>
    <property type="evidence" value="ECO:0007669"/>
    <property type="project" value="InterPro"/>
</dbReference>
<feature type="transmembrane region" description="Helical" evidence="10">
    <location>
        <begin position="318"/>
        <end position="339"/>
    </location>
</feature>
<evidence type="ECO:0000313" key="12">
    <source>
        <dbReference type="Proteomes" id="UP000515163"/>
    </source>
</evidence>
<dbReference type="InterPro" id="IPR002455">
    <property type="entry name" value="GPCR3_GABA-B"/>
</dbReference>
<dbReference type="RefSeq" id="XP_031551307.1">
    <property type="nucleotide sequence ID" value="XM_031695447.1"/>
</dbReference>
<sequence>MYQVKNIKSKDARIIIGMFYSDMARKVFCAAYKMGMYGKQYQWIIPGWFDARWWEVKDNGLECTPAQIKQAAGNYFAAMEATWSSDPRPTINGQNAATLKQRYTERVKNTSYTHNEYSVFAYDAIWAVALTLNNSIETLRAQGKTLEQFNFSDASMSRVFQEKLQGLHYRGMSGEIAFDNFGDRVGVVVIEQLQDNAEVLVAEYDSHSSTLRFNGKKVIWQGGSPPVDQTLISMELVSVSLPLMIFMTTFAVLGIILATGFLAFNIYYSNRRFIRMSSPRLNSITVIGCILIYLSVICSGIADGKFVTPSRYSIMCQSQVWVLCIGFTLAYGAMFSKTWRVHILFLKKIERRSIKDHQLLVMVAGLLFIDVIILITWQVLDPLQYAIRYLPVVEDKDGFSAKRPYIEFCSCQDTIKWKATIFTFKGLLLIFGAFLAWETRNVTIPALNDSKNIGISVYTVVLSCTVGLPVVMVITRMPDFTYGLSSAMCLACTTITLCLMFVPKIMMLGKPDLEQKDTQNERTGFYGTKSNAIVPSDSRSISSGQKDPPPPGETQTIFQSIRKASKVVQIKEETNMDCNNSTTIESAEAAQEATTEPAKDATESKI</sequence>
<dbReference type="GeneID" id="116288626"/>
<keyword evidence="12" id="KW-1185">Reference proteome</keyword>
<evidence type="ECO:0000313" key="13">
    <source>
        <dbReference type="RefSeq" id="XP_031551307.1"/>
    </source>
</evidence>
<feature type="region of interest" description="Disordered" evidence="9">
    <location>
        <begin position="524"/>
        <end position="556"/>
    </location>
</feature>
<name>A0A6P8HFD5_ACTTE</name>
<evidence type="ECO:0000256" key="5">
    <source>
        <dbReference type="ARBA" id="ARBA00023136"/>
    </source>
</evidence>
<dbReference type="PANTHER" id="PTHR10519">
    <property type="entry name" value="GABA-B RECEPTOR"/>
    <property type="match status" value="1"/>
</dbReference>
<evidence type="ECO:0000259" key="11">
    <source>
        <dbReference type="PROSITE" id="PS50259"/>
    </source>
</evidence>
<evidence type="ECO:0000256" key="8">
    <source>
        <dbReference type="ARBA" id="ARBA00023224"/>
    </source>
</evidence>
<evidence type="ECO:0000256" key="7">
    <source>
        <dbReference type="ARBA" id="ARBA00023180"/>
    </source>
</evidence>
<dbReference type="GO" id="GO:0007214">
    <property type="term" value="P:gamma-aminobutyric acid signaling pathway"/>
    <property type="evidence" value="ECO:0007669"/>
    <property type="project" value="TreeGrafter"/>
</dbReference>
<evidence type="ECO:0000256" key="6">
    <source>
        <dbReference type="ARBA" id="ARBA00023170"/>
    </source>
</evidence>
<protein>
    <submittedName>
        <fullName evidence="13">Gamma-aminobutyric acid type B receptor subunit 2-like</fullName>
    </submittedName>
</protein>
<dbReference type="CDD" id="cd06366">
    <property type="entry name" value="PBP1_GABAb_receptor"/>
    <property type="match status" value="1"/>
</dbReference>
<dbReference type="InParanoid" id="A0A6P8HFD5"/>
<comment type="subcellular location">
    <subcellularLocation>
        <location evidence="1">Membrane</location>
        <topology evidence="1">Multi-pass membrane protein</topology>
    </subcellularLocation>
</comment>
<keyword evidence="3 10" id="KW-1133">Transmembrane helix</keyword>
<evidence type="ECO:0000256" key="10">
    <source>
        <dbReference type="SAM" id="Phobius"/>
    </source>
</evidence>
<dbReference type="Proteomes" id="UP000515163">
    <property type="component" value="Unplaced"/>
</dbReference>
<dbReference type="PANTHER" id="PTHR10519:SF20">
    <property type="entry name" value="G-PROTEIN COUPLED RECEPTOR 156-RELATED"/>
    <property type="match status" value="1"/>
</dbReference>
<evidence type="ECO:0000256" key="4">
    <source>
        <dbReference type="ARBA" id="ARBA00023040"/>
    </source>
</evidence>
<evidence type="ECO:0000256" key="1">
    <source>
        <dbReference type="ARBA" id="ARBA00004141"/>
    </source>
</evidence>
<evidence type="ECO:0000256" key="3">
    <source>
        <dbReference type="ARBA" id="ARBA00022989"/>
    </source>
</evidence>
<dbReference type="AlphaFoldDB" id="A0A6P8HFD5"/>
<keyword evidence="5 10" id="KW-0472">Membrane</keyword>
<keyword evidence="2 10" id="KW-0812">Transmembrane</keyword>
<feature type="compositionally biased region" description="Low complexity" evidence="9">
    <location>
        <begin position="582"/>
        <end position="596"/>
    </location>
</feature>
<feature type="transmembrane region" description="Helical" evidence="10">
    <location>
        <begin position="419"/>
        <end position="437"/>
    </location>
</feature>
<feature type="transmembrane region" description="Helical" evidence="10">
    <location>
        <begin position="280"/>
        <end position="302"/>
    </location>
</feature>
<dbReference type="PRINTS" id="PR01177">
    <property type="entry name" value="GABAB1RECPTR"/>
</dbReference>
<accession>A0A6P8HFD5</accession>
<dbReference type="CDD" id="cd15047">
    <property type="entry name" value="7tmC_GABA-B-like"/>
    <property type="match status" value="1"/>
</dbReference>
<dbReference type="OrthoDB" id="16403at2759"/>
<feature type="compositionally biased region" description="Basic and acidic residues" evidence="9">
    <location>
        <begin position="597"/>
        <end position="606"/>
    </location>
</feature>
<feature type="transmembrane region" description="Helical" evidence="10">
    <location>
        <begin position="243"/>
        <end position="268"/>
    </location>
</feature>
<keyword evidence="8" id="KW-0807">Transducer</keyword>
<feature type="transmembrane region" description="Helical" evidence="10">
    <location>
        <begin position="457"/>
        <end position="474"/>
    </location>
</feature>
<keyword evidence="7" id="KW-0325">Glycoprotein</keyword>
<dbReference type="InterPro" id="IPR028082">
    <property type="entry name" value="Peripla_BP_I"/>
</dbReference>
<gene>
    <name evidence="13" type="primary">LOC116288626</name>
</gene>
<dbReference type="Gene3D" id="3.40.50.2300">
    <property type="match status" value="2"/>
</dbReference>
<dbReference type="Pfam" id="PF01094">
    <property type="entry name" value="ANF_receptor"/>
    <property type="match status" value="1"/>
</dbReference>